<organism evidence="1 2">
    <name type="scientific">Sporothrix stenoceras</name>
    <dbReference type="NCBI Taxonomy" id="5173"/>
    <lineage>
        <taxon>Eukaryota</taxon>
        <taxon>Fungi</taxon>
        <taxon>Dikarya</taxon>
        <taxon>Ascomycota</taxon>
        <taxon>Pezizomycotina</taxon>
        <taxon>Sordariomycetes</taxon>
        <taxon>Sordariomycetidae</taxon>
        <taxon>Ophiostomatales</taxon>
        <taxon>Ophiostomataceae</taxon>
        <taxon>Sporothrix</taxon>
    </lineage>
</organism>
<sequence>MCGYAVLVDAAFDDAYYGNPARPAPELDENEREEIEGGDYTYEEWLAIVTDGDDGYAPVEGRVSRDAGWCFVRLPTYSLYQFVSASTEEWDRYYQRPPLVYPDGKPLSEAQ</sequence>
<dbReference type="Proteomes" id="UP001583186">
    <property type="component" value="Unassembled WGS sequence"/>
</dbReference>
<gene>
    <name evidence="1" type="ORF">Sste5346_008399</name>
</gene>
<proteinExistence type="predicted"/>
<evidence type="ECO:0000313" key="1">
    <source>
        <dbReference type="EMBL" id="KAL1890245.1"/>
    </source>
</evidence>
<evidence type="ECO:0000313" key="2">
    <source>
        <dbReference type="Proteomes" id="UP001583186"/>
    </source>
</evidence>
<name>A0ABR3YPK7_9PEZI</name>
<comment type="caution">
    <text evidence="1">The sequence shown here is derived from an EMBL/GenBank/DDBJ whole genome shotgun (WGS) entry which is preliminary data.</text>
</comment>
<dbReference type="EMBL" id="JAWCUI010000064">
    <property type="protein sequence ID" value="KAL1890245.1"/>
    <property type="molecule type" value="Genomic_DNA"/>
</dbReference>
<protein>
    <submittedName>
        <fullName evidence="1">Uncharacterized protein</fullName>
    </submittedName>
</protein>
<accession>A0ABR3YPK7</accession>
<reference evidence="1 2" key="1">
    <citation type="journal article" date="2024" name="IMA Fungus">
        <title>IMA Genome - F19 : A genome assembly and annotation guide to empower mycologists, including annotated draft genome sequences of Ceratocystis pirilliformis, Diaporthe australafricana, Fusarium ophioides, Paecilomyces lecythidis, and Sporothrix stenoceras.</title>
        <authorList>
            <person name="Aylward J."/>
            <person name="Wilson A.M."/>
            <person name="Visagie C.M."/>
            <person name="Spraker J."/>
            <person name="Barnes I."/>
            <person name="Buitendag C."/>
            <person name="Ceriani C."/>
            <person name="Del Mar Angel L."/>
            <person name="du Plessis D."/>
            <person name="Fuchs T."/>
            <person name="Gasser K."/>
            <person name="Kramer D."/>
            <person name="Li W."/>
            <person name="Munsamy K."/>
            <person name="Piso A."/>
            <person name="Price J.L."/>
            <person name="Sonnekus B."/>
            <person name="Thomas C."/>
            <person name="van der Nest A."/>
            <person name="van Dijk A."/>
            <person name="van Heerden A."/>
            <person name="van Vuuren N."/>
            <person name="Yilmaz N."/>
            <person name="Duong T.A."/>
            <person name="van der Merwe N.A."/>
            <person name="Wingfield M.J."/>
            <person name="Wingfield B.D."/>
        </authorList>
    </citation>
    <scope>NUCLEOTIDE SEQUENCE [LARGE SCALE GENOMIC DNA]</scope>
    <source>
        <strain evidence="1 2">CMW 5346</strain>
    </source>
</reference>
<keyword evidence="2" id="KW-1185">Reference proteome</keyword>